<proteinExistence type="predicted"/>
<evidence type="ECO:0000313" key="2">
    <source>
        <dbReference type="Proteomes" id="UP000886674"/>
    </source>
</evidence>
<evidence type="ECO:0000313" key="1">
    <source>
        <dbReference type="EMBL" id="MCG7977445.1"/>
    </source>
</evidence>
<dbReference type="EMBL" id="JAEPCR010000015">
    <property type="protein sequence ID" value="MCG7977445.1"/>
    <property type="molecule type" value="Genomic_DNA"/>
</dbReference>
<comment type="caution">
    <text evidence="1">The sequence shown here is derived from an EMBL/GenBank/DDBJ whole genome shotgun (WGS) entry which is preliminary data.</text>
</comment>
<protein>
    <submittedName>
        <fullName evidence="1">Uncharacterized protein</fullName>
    </submittedName>
</protein>
<accession>A0A9E4NI10</accession>
<reference evidence="1" key="1">
    <citation type="journal article" date="2021" name="Proc. Natl. Acad. Sci. U.S.A.">
        <title>Global biogeography of chemosynthetic symbionts reveals both localized and globally distributed symbiont groups. .</title>
        <authorList>
            <person name="Osvatic J.T."/>
            <person name="Wilkins L.G.E."/>
            <person name="Leibrecht L."/>
            <person name="Leray M."/>
            <person name="Zauner S."/>
            <person name="Polzin J."/>
            <person name="Camacho Y."/>
            <person name="Gros O."/>
            <person name="van Gils J.A."/>
            <person name="Eisen J.A."/>
            <person name="Petersen J.M."/>
            <person name="Yuen B."/>
        </authorList>
    </citation>
    <scope>NUCLEOTIDE SEQUENCE</scope>
    <source>
        <strain evidence="1">MAGclacostrist055</strain>
    </source>
</reference>
<name>A0A9E4NI10_9GAMM</name>
<dbReference type="Proteomes" id="UP000886674">
    <property type="component" value="Unassembled WGS sequence"/>
</dbReference>
<dbReference type="AlphaFoldDB" id="A0A9E4NI10"/>
<gene>
    <name evidence="1" type="ORF">JAY77_04765</name>
</gene>
<organism evidence="1 2">
    <name type="scientific">Candidatus Thiodiazotropha taylori</name>
    <dbReference type="NCBI Taxonomy" id="2792791"/>
    <lineage>
        <taxon>Bacteria</taxon>
        <taxon>Pseudomonadati</taxon>
        <taxon>Pseudomonadota</taxon>
        <taxon>Gammaproteobacteria</taxon>
        <taxon>Chromatiales</taxon>
        <taxon>Sedimenticolaceae</taxon>
        <taxon>Candidatus Thiodiazotropha</taxon>
    </lineage>
</organism>
<sequence length="509" mass="56758">MSAYVVDLLKSRGPCLTSDLIQDMVDEGVTPATARQRLSRAKSSYTRLAGIQFEKRARFIYLDSQFATQDYWEGLERAFREHGMSYWCAIAGLRARGGACLKSQFPIVCGAPLMRKGQIAPDTILERLKAAGVLKEITEENFLEPLVTLNPMNFGVIETSGLRALNIAENVAIHAIHEWARRVGLGSYAAFRLRNGSEFPVVSSMAWDITAPCYARPLARFSNGQMRPGFFVSDVVLLGRLSVEAVEVFIRKHDMASAPLGVAPIMPFLVANWFDQEAYDAARSAGIIAVTVEQLLGETLAAALQALVQMLSDLGATAAVNAEKIEMVLNELTRIEGAAQNLRGDLFELVIGNVVKAVEKGSLSVGREIQHRTQALKAELDVRLNSEDSDNTLIIECKAKVPGSKVSEAEVRKWYKKKVPRIVEILRSEPYYTERILRFEMWTNGLFHPTALTWLKGQKTKFVDEGYSVGWKDGVAVKRYCNKVKDKAIQNILREHYFNHPLTKLTSEK</sequence>